<dbReference type="PIRSF" id="PIRSF028304">
    <property type="entry name" value="UCP028304"/>
    <property type="match status" value="1"/>
</dbReference>
<name>A0A8I2KL48_9GAMM</name>
<dbReference type="Proteomes" id="UP000646877">
    <property type="component" value="Unassembled WGS sequence"/>
</dbReference>
<dbReference type="InterPro" id="IPR010272">
    <property type="entry name" value="T6SS_TssF"/>
</dbReference>
<keyword evidence="4" id="KW-1185">Reference proteome</keyword>
<evidence type="ECO:0000313" key="1">
    <source>
        <dbReference type="EMBL" id="NLR21229.1"/>
    </source>
</evidence>
<dbReference type="NCBIfam" id="TIGR03359">
    <property type="entry name" value="VI_chp_6"/>
    <property type="match status" value="1"/>
</dbReference>
<dbReference type="EMBL" id="WEIA01000004">
    <property type="protein sequence ID" value="NLR21229.1"/>
    <property type="molecule type" value="Genomic_DNA"/>
</dbReference>
<evidence type="ECO:0000313" key="2">
    <source>
        <dbReference type="EMBL" id="WOX30396.1"/>
    </source>
</evidence>
<dbReference type="Proteomes" id="UP001304419">
    <property type="component" value="Chromosome 1"/>
</dbReference>
<dbReference type="EMBL" id="CP137578">
    <property type="protein sequence ID" value="WOX30396.1"/>
    <property type="molecule type" value="Genomic_DNA"/>
</dbReference>
<evidence type="ECO:0000313" key="3">
    <source>
        <dbReference type="Proteomes" id="UP000646877"/>
    </source>
</evidence>
<dbReference type="PANTHER" id="PTHR35370">
    <property type="entry name" value="CYTOPLASMIC PROTEIN-RELATED-RELATED"/>
    <property type="match status" value="1"/>
</dbReference>
<dbReference type="Pfam" id="PF05947">
    <property type="entry name" value="T6SS_TssF"/>
    <property type="match status" value="1"/>
</dbReference>
<accession>A0A8I2KL48</accession>
<dbReference type="PANTHER" id="PTHR35370:SF1">
    <property type="entry name" value="TYPE VI SECRETION SYSTEM COMPONENT TSSF1"/>
    <property type="match status" value="1"/>
</dbReference>
<evidence type="ECO:0000313" key="4">
    <source>
        <dbReference type="Proteomes" id="UP001304419"/>
    </source>
</evidence>
<dbReference type="AlphaFoldDB" id="A0A8I2KL48"/>
<proteinExistence type="predicted"/>
<organism evidence="1 3">
    <name type="scientific">Pseudoalteromonas maricaloris</name>
    <dbReference type="NCBI Taxonomy" id="184924"/>
    <lineage>
        <taxon>Bacteria</taxon>
        <taxon>Pseudomonadati</taxon>
        <taxon>Pseudomonadota</taxon>
        <taxon>Gammaproteobacteria</taxon>
        <taxon>Alteromonadales</taxon>
        <taxon>Pseudoalteromonadaceae</taxon>
        <taxon>Pseudoalteromonas</taxon>
    </lineage>
</organism>
<reference evidence="1" key="1">
    <citation type="submission" date="2019-10" db="EMBL/GenBank/DDBJ databases">
        <authorList>
            <person name="Paulsen S."/>
        </authorList>
    </citation>
    <scope>NUCLEOTIDE SEQUENCE</scope>
    <source>
        <strain evidence="1">LMG 19692</strain>
    </source>
</reference>
<protein>
    <submittedName>
        <fullName evidence="1">Type VI secretion system baseplate subunit TssF</fullName>
    </submittedName>
</protein>
<reference evidence="2 4" key="2">
    <citation type="submission" date="2023-10" db="EMBL/GenBank/DDBJ databases">
        <title>To unveil natural product biosynthetic capacity in Pseudoalteromonas.</title>
        <authorList>
            <person name="Wang J."/>
        </authorList>
    </citation>
    <scope>NUCLEOTIDE SEQUENCE [LARGE SCALE GENOMIC DNA]</scope>
    <source>
        <strain evidence="2 4">DSM 15914</strain>
    </source>
</reference>
<sequence length="574" mass="64411">MDMQQYFDAQMRLLTQAGKQFAQQYPEHAGFLNIDALKDRDPHVERLLEGVAYLTAFTQKRLDETLPEVSEQVLRQICPILLNYYPSTTVLEFAPKLTMQGLVSVPKGAKISSHKSDNAPVACHFTTTAETKVLPFEIYSVDYHEIHTGATLNLHLKRLGQGSLDDYDLSKLRVYLRGDTPLCASLYQMMKNPNAAIEVETGKLGSTTQYTLNKSKIDAAFHKDSTGMLPNSEQSHPAYALLLDYFNSREKFYFVELTGLDTLNIDPDTNTISIKIASDIKLPPGNKVNADNILLNCVPAVNIYPVDAEPIRVSENQTEYQLHPVQNKLGESFCYSVKSVQGASSSTGEAIDFVSRYSTVYEDNAHLYSLISRDIGGVSPQTYIQLSMQEVGDITTLSTDLLAHNAAWPRQTLQEGDINAQSADVPSVLSVKNVVRPSKLLNSPDQALHWQLISLLNMRFSQLAEPTQLKKLLALFDWSERSENRNRIESIQGAESKPISLLQKGVFVKGIEIHLTLNEKSFVCTADAYHFCDVLHQFFKLYAPINECLKTRVTLLPSYHEWEWDVTAGDSYQV</sequence>
<gene>
    <name evidence="1" type="primary">tssF</name>
    <name evidence="1" type="ORF">F9Y85_07850</name>
    <name evidence="2" type="ORF">R5H13_09095</name>
</gene>
<dbReference type="RefSeq" id="WP_039495808.1">
    <property type="nucleotide sequence ID" value="NZ_CBCSDF010000001.1"/>
</dbReference>